<keyword evidence="5 6" id="KW-0472">Membrane</keyword>
<feature type="transmembrane region" description="Helical" evidence="6">
    <location>
        <begin position="128"/>
        <end position="147"/>
    </location>
</feature>
<feature type="transmembrane region" description="Helical" evidence="6">
    <location>
        <begin position="210"/>
        <end position="231"/>
    </location>
</feature>
<name>A0A0S7BEP2_9CHLR</name>
<evidence type="ECO:0000256" key="3">
    <source>
        <dbReference type="ARBA" id="ARBA00022692"/>
    </source>
</evidence>
<reference evidence="7" key="1">
    <citation type="submission" date="2015-07" db="EMBL/GenBank/DDBJ databases">
        <title>Draft Genome Sequences of Anaerolinea thermolimosa IMO-1, Bellilinea caldifistulae GOMI-1, Leptolinea tardivitalis YMTK-2, Levilinea saccharolytica KIBI-1,Longilinea arvoryzae KOME-1, Previously Described as Members of the Anaerolineaceae (Chloroflexi).</title>
        <authorList>
            <person name="Sekiguchi Y."/>
            <person name="Ohashi A."/>
            <person name="Matsuura N."/>
            <person name="Tourlousse M.D."/>
        </authorList>
    </citation>
    <scope>NUCLEOTIDE SEQUENCE [LARGE SCALE GENOMIC DNA]</scope>
    <source>
        <strain evidence="7">KOME-1</strain>
    </source>
</reference>
<dbReference type="Proteomes" id="UP000055060">
    <property type="component" value="Unassembled WGS sequence"/>
</dbReference>
<evidence type="ECO:0000256" key="6">
    <source>
        <dbReference type="SAM" id="Phobius"/>
    </source>
</evidence>
<dbReference type="Pfam" id="PF02653">
    <property type="entry name" value="BPD_transp_2"/>
    <property type="match status" value="1"/>
</dbReference>
<evidence type="ECO:0000313" key="7">
    <source>
        <dbReference type="EMBL" id="GAP14029.1"/>
    </source>
</evidence>
<feature type="transmembrane region" description="Helical" evidence="6">
    <location>
        <begin position="393"/>
        <end position="411"/>
    </location>
</feature>
<evidence type="ECO:0000256" key="5">
    <source>
        <dbReference type="ARBA" id="ARBA00023136"/>
    </source>
</evidence>
<keyword evidence="2" id="KW-1003">Cell membrane</keyword>
<gene>
    <name evidence="7" type="ORF">LARV_01789</name>
</gene>
<feature type="transmembrane region" description="Helical" evidence="6">
    <location>
        <begin position="180"/>
        <end position="203"/>
    </location>
</feature>
<sequence>MATAAVTKSTTQTVEVVSLRRKVTMGIVFLALAALILLVFLRDTGSDLTTSFGMTPGGITQGAVGSWVVKSQLTLIITGGLSLLAAIYQLVRGFGKKTNAVLGVVALLFVFAFLTYTARGKSLNLGGMLNSALSLAVPIILAAYSGILCERSGIINIAIEGMMLMGALVGALVGSVSHSMWVGLLGSIASAMLLAWVLAWLSIKYKINQIITGTVINIFSTGMTSFISAKFMQTNEALNMTPMFGRVPIPLLADIPFIGPILFNNNLFIYGTIIVCIVLQVALFSTRWGLRLRACGEHPKAADTLGINVFKTRYMGTLLGGAIAGFAGAYFTLGSVGRFDEMMTAGKGFIGLAAMIFGNWNPFGAFGAGMLFGFADAFGSKLSILGSVVPPEFMAMLPYVITMIVLAGLIGRGHAPASEGTPYEKE</sequence>
<feature type="transmembrane region" description="Helical" evidence="6">
    <location>
        <begin position="243"/>
        <end position="263"/>
    </location>
</feature>
<dbReference type="STRING" id="360412.LARV_01789"/>
<organism evidence="7">
    <name type="scientific">Longilinea arvoryzae</name>
    <dbReference type="NCBI Taxonomy" id="360412"/>
    <lineage>
        <taxon>Bacteria</taxon>
        <taxon>Bacillati</taxon>
        <taxon>Chloroflexota</taxon>
        <taxon>Anaerolineae</taxon>
        <taxon>Anaerolineales</taxon>
        <taxon>Anaerolineaceae</taxon>
        <taxon>Longilinea</taxon>
    </lineage>
</organism>
<feature type="transmembrane region" description="Helical" evidence="6">
    <location>
        <begin position="154"/>
        <end position="174"/>
    </location>
</feature>
<feature type="transmembrane region" description="Helical" evidence="6">
    <location>
        <begin position="268"/>
        <end position="290"/>
    </location>
</feature>
<dbReference type="CDD" id="cd06580">
    <property type="entry name" value="TM_PBP1_transp_TpRbsC_like"/>
    <property type="match status" value="1"/>
</dbReference>
<evidence type="ECO:0000256" key="2">
    <source>
        <dbReference type="ARBA" id="ARBA00022475"/>
    </source>
</evidence>
<evidence type="ECO:0000256" key="1">
    <source>
        <dbReference type="ARBA" id="ARBA00004651"/>
    </source>
</evidence>
<protein>
    <submittedName>
        <fullName evidence="7">Nucleoside ABC transporter membrane protein</fullName>
    </submittedName>
</protein>
<feature type="transmembrane region" description="Helical" evidence="6">
    <location>
        <begin position="349"/>
        <end position="373"/>
    </location>
</feature>
<accession>A0A0S7BEP2</accession>
<dbReference type="PANTHER" id="PTHR43370">
    <property type="entry name" value="SUGAR ABC TRANSPORTER INTEGRAL MEMBRANE PROTEIN-RELATED"/>
    <property type="match status" value="1"/>
</dbReference>
<feature type="transmembrane region" description="Helical" evidence="6">
    <location>
        <begin position="98"/>
        <end position="116"/>
    </location>
</feature>
<feature type="transmembrane region" description="Helical" evidence="6">
    <location>
        <begin position="314"/>
        <end position="337"/>
    </location>
</feature>
<keyword evidence="4 6" id="KW-1133">Transmembrane helix</keyword>
<dbReference type="OrthoDB" id="9792579at2"/>
<feature type="transmembrane region" description="Helical" evidence="6">
    <location>
        <begin position="23"/>
        <end position="41"/>
    </location>
</feature>
<keyword evidence="8" id="KW-1185">Reference proteome</keyword>
<dbReference type="GO" id="GO:0022857">
    <property type="term" value="F:transmembrane transporter activity"/>
    <property type="evidence" value="ECO:0007669"/>
    <property type="project" value="InterPro"/>
</dbReference>
<dbReference type="AlphaFoldDB" id="A0A0S7BEP2"/>
<comment type="subcellular location">
    <subcellularLocation>
        <location evidence="1">Cell membrane</location>
        <topology evidence="1">Multi-pass membrane protein</topology>
    </subcellularLocation>
</comment>
<dbReference type="PANTHER" id="PTHR43370:SF1">
    <property type="entry name" value="GUANOSINE ABC TRANSPORTER PERMEASE PROTEIN NUPQ"/>
    <property type="match status" value="1"/>
</dbReference>
<dbReference type="RefSeq" id="WP_075073320.1">
    <property type="nucleotide sequence ID" value="NZ_DF967972.1"/>
</dbReference>
<feature type="transmembrane region" description="Helical" evidence="6">
    <location>
        <begin position="73"/>
        <end position="91"/>
    </location>
</feature>
<evidence type="ECO:0000313" key="8">
    <source>
        <dbReference type="Proteomes" id="UP000055060"/>
    </source>
</evidence>
<dbReference type="InterPro" id="IPR001851">
    <property type="entry name" value="ABC_transp_permease"/>
</dbReference>
<dbReference type="GO" id="GO:0005886">
    <property type="term" value="C:plasma membrane"/>
    <property type="evidence" value="ECO:0007669"/>
    <property type="project" value="UniProtKB-SubCell"/>
</dbReference>
<proteinExistence type="predicted"/>
<dbReference type="EMBL" id="DF967972">
    <property type="protein sequence ID" value="GAP14029.1"/>
    <property type="molecule type" value="Genomic_DNA"/>
</dbReference>
<keyword evidence="3 6" id="KW-0812">Transmembrane</keyword>
<evidence type="ECO:0000256" key="4">
    <source>
        <dbReference type="ARBA" id="ARBA00022989"/>
    </source>
</evidence>